<keyword evidence="1" id="KW-0732">Signal</keyword>
<keyword evidence="3" id="KW-1185">Reference proteome</keyword>
<proteinExistence type="predicted"/>
<feature type="signal peptide" evidence="1">
    <location>
        <begin position="1"/>
        <end position="33"/>
    </location>
</feature>
<evidence type="ECO:0000313" key="2">
    <source>
        <dbReference type="EMBL" id="CAD5110599.1"/>
    </source>
</evidence>
<sequence length="271" mass="31148">MTALKKFKTNQMFLTTATLPSLLLLTSPPPLSASETLPHYNLKITERSNELKIESCIKEKCKTINLPKELTEQYEEDHEITIDDIDRNNTPEIVATAHGVNRCSTFYKYESDTNSLKAISPTEKTICNYTTFGEYVFSKHRDGATWYEEVYRREDGQLILIGKDRCLGCGQVFRTIYQDKKPIEKMVVNDKESYFDRTQLSSVVSVDKSILFNEPSDSSPTKMYLIKGDSVQLVDYSDEGNGWYLVRYNHPQKTAIQKWVHCSDLKVCGNY</sequence>
<reference evidence="2 3" key="1">
    <citation type="submission" date="2020-08" db="EMBL/GenBank/DDBJ databases">
        <authorList>
            <person name="Criscuolo A."/>
        </authorList>
    </citation>
    <scope>NUCLEOTIDE SEQUENCE [LARGE SCALE GENOMIC DNA]</scope>
    <source>
        <strain evidence="2">CIP111764</strain>
    </source>
</reference>
<feature type="chain" id="PRO_5031460571" description="SH3 domain-containing protein" evidence="1">
    <location>
        <begin position="34"/>
        <end position="271"/>
    </location>
</feature>
<name>A0A7U7ESZ7_9GAMM</name>
<evidence type="ECO:0000256" key="1">
    <source>
        <dbReference type="SAM" id="SignalP"/>
    </source>
</evidence>
<dbReference type="EMBL" id="CAJFCI010000100">
    <property type="protein sequence ID" value="CAD5110599.1"/>
    <property type="molecule type" value="Genomic_DNA"/>
</dbReference>
<organism evidence="2 3">
    <name type="scientific">Zestomonas carbonaria</name>
    <dbReference type="NCBI Taxonomy" id="2762745"/>
    <lineage>
        <taxon>Bacteria</taxon>
        <taxon>Pseudomonadati</taxon>
        <taxon>Pseudomonadota</taxon>
        <taxon>Gammaproteobacteria</taxon>
        <taxon>Pseudomonadales</taxon>
        <taxon>Pseudomonadaceae</taxon>
        <taxon>Zestomonas</taxon>
    </lineage>
</organism>
<evidence type="ECO:0008006" key="4">
    <source>
        <dbReference type="Google" id="ProtNLM"/>
    </source>
</evidence>
<comment type="caution">
    <text evidence="2">The sequence shown here is derived from an EMBL/GenBank/DDBJ whole genome shotgun (WGS) entry which is preliminary data.</text>
</comment>
<dbReference type="AlphaFoldDB" id="A0A7U7ESZ7"/>
<dbReference type="RefSeq" id="WP_187673914.1">
    <property type="nucleotide sequence ID" value="NZ_CAJFCI010000100.1"/>
</dbReference>
<protein>
    <recommendedName>
        <fullName evidence="4">SH3 domain-containing protein</fullName>
    </recommendedName>
</protein>
<dbReference type="Proteomes" id="UP000583387">
    <property type="component" value="Unassembled WGS sequence"/>
</dbReference>
<gene>
    <name evidence="2" type="ORF">PSEWESI4_04922</name>
</gene>
<evidence type="ECO:0000313" key="3">
    <source>
        <dbReference type="Proteomes" id="UP000583387"/>
    </source>
</evidence>
<accession>A0A7U7ESZ7</accession>